<dbReference type="EMBL" id="JAIZAY010000014">
    <property type="protein sequence ID" value="KAJ8029317.1"/>
    <property type="molecule type" value="Genomic_DNA"/>
</dbReference>
<comment type="caution">
    <text evidence="1">The sequence shown here is derived from an EMBL/GenBank/DDBJ whole genome shotgun (WGS) entry which is preliminary data.</text>
</comment>
<organism evidence="1 2">
    <name type="scientific">Holothuria leucospilota</name>
    <name type="common">Black long sea cucumber</name>
    <name type="synonym">Mertensiothuria leucospilota</name>
    <dbReference type="NCBI Taxonomy" id="206669"/>
    <lineage>
        <taxon>Eukaryota</taxon>
        <taxon>Metazoa</taxon>
        <taxon>Echinodermata</taxon>
        <taxon>Eleutherozoa</taxon>
        <taxon>Echinozoa</taxon>
        <taxon>Holothuroidea</taxon>
        <taxon>Aspidochirotacea</taxon>
        <taxon>Aspidochirotida</taxon>
        <taxon>Holothuriidae</taxon>
        <taxon>Holothuria</taxon>
    </lineage>
</organism>
<protein>
    <submittedName>
        <fullName evidence="1">Uncharacterized protein</fullName>
    </submittedName>
</protein>
<accession>A0A9Q1BMB8</accession>
<keyword evidence="2" id="KW-1185">Reference proteome</keyword>
<reference evidence="1" key="1">
    <citation type="submission" date="2021-10" db="EMBL/GenBank/DDBJ databases">
        <title>Tropical sea cucumber genome reveals ecological adaptation and Cuvierian tubules defense mechanism.</title>
        <authorList>
            <person name="Chen T."/>
        </authorList>
    </citation>
    <scope>NUCLEOTIDE SEQUENCE</scope>
    <source>
        <strain evidence="1">Nanhai2018</strain>
        <tissue evidence="1">Muscle</tissue>
    </source>
</reference>
<proteinExistence type="predicted"/>
<dbReference type="AlphaFoldDB" id="A0A9Q1BMB8"/>
<sequence length="65" mass="7311">MGVITDKDKRTVRYVSTSIVSTPPTPTNHEQIQPRVGLEFRLGLRMHAWAEPNPSSECMLVPYTA</sequence>
<name>A0A9Q1BMB8_HOLLE</name>
<dbReference type="Proteomes" id="UP001152320">
    <property type="component" value="Chromosome 14"/>
</dbReference>
<evidence type="ECO:0000313" key="1">
    <source>
        <dbReference type="EMBL" id="KAJ8029317.1"/>
    </source>
</evidence>
<gene>
    <name evidence="1" type="ORF">HOLleu_28683</name>
</gene>
<evidence type="ECO:0000313" key="2">
    <source>
        <dbReference type="Proteomes" id="UP001152320"/>
    </source>
</evidence>